<feature type="transmembrane region" description="Helical" evidence="1">
    <location>
        <begin position="26"/>
        <end position="46"/>
    </location>
</feature>
<dbReference type="AlphaFoldDB" id="A0A0M4QZX0"/>
<sequence length="81" mass="8543">MENPAEPVNLPYETPPEAHHRAPARVGTVVWGAVVVLIAALIIVSSQLELSLDAAQTAMWLLLGAGVAMVTAGAVNLFRKK</sequence>
<proteinExistence type="predicted"/>
<dbReference type="Proteomes" id="UP000062833">
    <property type="component" value="Chromosome"/>
</dbReference>
<dbReference type="EMBL" id="CP012677">
    <property type="protein sequence ID" value="ALE94236.1"/>
    <property type="molecule type" value="Genomic_DNA"/>
</dbReference>
<accession>A0A0M4QZX0</accession>
<name>A0A0M4QZX0_9MICC</name>
<evidence type="ECO:0000313" key="2">
    <source>
        <dbReference type="EMBL" id="ALE94236.1"/>
    </source>
</evidence>
<dbReference type="RefSeq" id="WP_157374985.1">
    <property type="nucleotide sequence ID" value="NZ_CP012677.1"/>
</dbReference>
<keyword evidence="1" id="KW-0472">Membrane</keyword>
<gene>
    <name evidence="2" type="ORF">AOC05_12940</name>
</gene>
<evidence type="ECO:0000256" key="1">
    <source>
        <dbReference type="SAM" id="Phobius"/>
    </source>
</evidence>
<organism evidence="2 3">
    <name type="scientific">Arthrobacter alpinus</name>
    <dbReference type="NCBI Taxonomy" id="656366"/>
    <lineage>
        <taxon>Bacteria</taxon>
        <taxon>Bacillati</taxon>
        <taxon>Actinomycetota</taxon>
        <taxon>Actinomycetes</taxon>
        <taxon>Micrococcales</taxon>
        <taxon>Micrococcaceae</taxon>
        <taxon>Arthrobacter</taxon>
    </lineage>
</organism>
<reference evidence="3" key="1">
    <citation type="submission" date="2015-09" db="EMBL/GenBank/DDBJ databases">
        <title>Complete genome of Arthrobacter alpinus strain R3.8.</title>
        <authorList>
            <person name="See-Too W.S."/>
            <person name="Chan K.G."/>
        </authorList>
    </citation>
    <scope>NUCLEOTIDE SEQUENCE [LARGE SCALE GENOMIC DNA]</scope>
    <source>
        <strain evidence="3">R3.8</strain>
    </source>
</reference>
<feature type="transmembrane region" description="Helical" evidence="1">
    <location>
        <begin position="58"/>
        <end position="78"/>
    </location>
</feature>
<evidence type="ECO:0000313" key="3">
    <source>
        <dbReference type="Proteomes" id="UP000062833"/>
    </source>
</evidence>
<keyword evidence="3" id="KW-1185">Reference proteome</keyword>
<keyword evidence="1" id="KW-0812">Transmembrane</keyword>
<keyword evidence="1" id="KW-1133">Transmembrane helix</keyword>
<protein>
    <submittedName>
        <fullName evidence="2">Uncharacterized protein</fullName>
    </submittedName>
</protein>
<dbReference type="KEGG" id="aaq:AOC05_12940"/>
<dbReference type="PATRIC" id="fig|656366.3.peg.2794"/>